<protein>
    <recommendedName>
        <fullName evidence="4">RRM domain-containing protein</fullName>
    </recommendedName>
</protein>
<feature type="region of interest" description="Disordered" evidence="3">
    <location>
        <begin position="334"/>
        <end position="358"/>
    </location>
</feature>
<feature type="compositionally biased region" description="Low complexity" evidence="3">
    <location>
        <begin position="814"/>
        <end position="823"/>
    </location>
</feature>
<evidence type="ECO:0000313" key="6">
    <source>
        <dbReference type="Proteomes" id="UP001164286"/>
    </source>
</evidence>
<feature type="compositionally biased region" description="Low complexity" evidence="3">
    <location>
        <begin position="142"/>
        <end position="153"/>
    </location>
</feature>
<feature type="compositionally biased region" description="Low complexity" evidence="3">
    <location>
        <begin position="189"/>
        <end position="201"/>
    </location>
</feature>
<dbReference type="PANTHER" id="PTHR10501">
    <property type="entry name" value="U1 SMALL NUCLEAR RIBONUCLEOPROTEIN A/U2 SMALL NUCLEAR RIBONUCLEOPROTEIN B"/>
    <property type="match status" value="1"/>
</dbReference>
<evidence type="ECO:0000256" key="1">
    <source>
        <dbReference type="ARBA" id="ARBA00022884"/>
    </source>
</evidence>
<feature type="compositionally biased region" description="Gly residues" evidence="3">
    <location>
        <begin position="944"/>
        <end position="953"/>
    </location>
</feature>
<dbReference type="InterPro" id="IPR035979">
    <property type="entry name" value="RBD_domain_sf"/>
</dbReference>
<feature type="compositionally biased region" description="Polar residues" evidence="3">
    <location>
        <begin position="845"/>
        <end position="856"/>
    </location>
</feature>
<dbReference type="InterPro" id="IPR000504">
    <property type="entry name" value="RRM_dom"/>
</dbReference>
<dbReference type="Gene3D" id="3.30.70.330">
    <property type="match status" value="2"/>
</dbReference>
<sequence length="968" mass="100921">MPEEHTSLASSTLSASPHQQYQPHHQQPSILPVPPPARQASAPTGFYMSGEYPQMSGHPPDMGYHTHSGYYDPAYPPPGLYADPSLASGYPPPPISAHVLGQLYDAQQQPTGHLPPVSSSPPPTVPQYVPPPQHQMAPDPIHTQATQNQAHQASGWGWRPPPQFLPPHGPSYPGQAYGPPLRVPPIPNEAGSEGRSSARGSMSTPPGMMRRYEIGERGPGGMGGRDRRRRDRDEDRDGGEDEVISTIFVVGFPDDMTEREFQNIFTFAPGFEAATLKFPSGSRTREPTAALLAELSHLAVLRDSSRTRETSEEHQQQMAQHQAGLEEALAALQMAAGGTASTSTSTTPSGAISLTPAVPSAPTLGGIAAIPTRRQIIGFARFKTRADALQAREQLQGRKIDTLTGASLKAEMAKKNLHTKRATSGEELVGLLLRSGRLAGLVNGVGGDCAGSSRDALQGRDGSRGGMGGYREQQAMSAPSAKEAWDNWPLPPHMATPAHPPLQQPGGPDSGRTRQSTSEDQLLDRYPSSLPSPYLHAPGSAPGGPNSFPPGASTNRPPPSGVPFDPTAHPSYHPADLANPTSPPSSARSPIQPIRPSFSGPSHPVGDSKALLALAEEADELELEMELMTVGEEGTGDGGLEYRLRQAGRGSMGGGYGGFGYAMPGMGGGGRGEMLPTSPTGTSEALSDAGRSMGNPSDQNPPINTLYIGNLPAISPPTHPPNFLEESLRSLFARLPGFKRMSFRQKINGPMCFVEFEDVGYATLAIKENGLVKGGIRLSYSKNSLGQRGQSQPQGLGSSMFGGIAHNVAMAGMSPSPTTTTDPSNHRTDSVNSPSFSSLGLSSSRANDGTTLSPTAQPFMIPTPSLSSGSASNQATSPRSRYFGGSEPRSPGSNFAPGSIQSNIGGLPVPAPGGNGGAGSSAGSSAASPKWTPATVSWLSPGSAGNGYGGGDGFPSSLGGVASTWGSV</sequence>
<dbReference type="RefSeq" id="XP_052943136.1">
    <property type="nucleotide sequence ID" value="XM_053090546.1"/>
</dbReference>
<feature type="compositionally biased region" description="Pro residues" evidence="3">
    <location>
        <begin position="489"/>
        <end position="503"/>
    </location>
</feature>
<feature type="region of interest" description="Disordered" evidence="3">
    <location>
        <begin position="447"/>
        <end position="605"/>
    </location>
</feature>
<proteinExistence type="predicted"/>
<feature type="domain" description="RRM" evidence="4">
    <location>
        <begin position="704"/>
        <end position="783"/>
    </location>
</feature>
<feature type="region of interest" description="Disordered" evidence="3">
    <location>
        <begin position="1"/>
        <end position="60"/>
    </location>
</feature>
<dbReference type="GO" id="GO:0003723">
    <property type="term" value="F:RNA binding"/>
    <property type="evidence" value="ECO:0007669"/>
    <property type="project" value="UniProtKB-UniRule"/>
</dbReference>
<name>A0AA38LTH1_9TREE</name>
<dbReference type="InterPro" id="IPR012677">
    <property type="entry name" value="Nucleotide-bd_a/b_plait_sf"/>
</dbReference>
<evidence type="ECO:0000256" key="2">
    <source>
        <dbReference type="PROSITE-ProRule" id="PRU00176"/>
    </source>
</evidence>
<dbReference type="AlphaFoldDB" id="A0AA38LTH1"/>
<feature type="compositionally biased region" description="Low complexity" evidence="3">
    <location>
        <begin position="7"/>
        <end position="28"/>
    </location>
</feature>
<feature type="compositionally biased region" description="Polar residues" evidence="3">
    <location>
        <begin position="864"/>
        <end position="879"/>
    </location>
</feature>
<evidence type="ECO:0000259" key="4">
    <source>
        <dbReference type="PROSITE" id="PS50102"/>
    </source>
</evidence>
<feature type="compositionally biased region" description="Pro residues" evidence="3">
    <location>
        <begin position="118"/>
        <end position="133"/>
    </location>
</feature>
<feature type="region of interest" description="Disordered" evidence="3">
    <location>
        <begin position="677"/>
        <end position="700"/>
    </location>
</feature>
<feature type="region of interest" description="Disordered" evidence="3">
    <location>
        <begin position="809"/>
        <end position="968"/>
    </location>
</feature>
<dbReference type="EMBL" id="JAKWFO010000011">
    <property type="protein sequence ID" value="KAI9633359.1"/>
    <property type="molecule type" value="Genomic_DNA"/>
</dbReference>
<dbReference type="SMART" id="SM00360">
    <property type="entry name" value="RRM"/>
    <property type="match status" value="1"/>
</dbReference>
<comment type="caution">
    <text evidence="5">The sequence shown here is derived from an EMBL/GenBank/DDBJ whole genome shotgun (WGS) entry which is preliminary data.</text>
</comment>
<organism evidence="5 6">
    <name type="scientific">Dioszegia hungarica</name>
    <dbReference type="NCBI Taxonomy" id="4972"/>
    <lineage>
        <taxon>Eukaryota</taxon>
        <taxon>Fungi</taxon>
        <taxon>Dikarya</taxon>
        <taxon>Basidiomycota</taxon>
        <taxon>Agaricomycotina</taxon>
        <taxon>Tremellomycetes</taxon>
        <taxon>Tremellales</taxon>
        <taxon>Bulleribasidiaceae</taxon>
        <taxon>Dioszegia</taxon>
    </lineage>
</organism>
<dbReference type="Proteomes" id="UP001164286">
    <property type="component" value="Unassembled WGS sequence"/>
</dbReference>
<dbReference type="SUPFAM" id="SSF54928">
    <property type="entry name" value="RNA-binding domain, RBD"/>
    <property type="match status" value="2"/>
</dbReference>
<evidence type="ECO:0000256" key="3">
    <source>
        <dbReference type="SAM" id="MobiDB-lite"/>
    </source>
</evidence>
<keyword evidence="6" id="KW-1185">Reference proteome</keyword>
<accession>A0AA38LTH1</accession>
<evidence type="ECO:0000313" key="5">
    <source>
        <dbReference type="EMBL" id="KAI9633359.1"/>
    </source>
</evidence>
<dbReference type="PROSITE" id="PS50102">
    <property type="entry name" value="RRM"/>
    <property type="match status" value="1"/>
</dbReference>
<feature type="compositionally biased region" description="Low complexity" evidence="3">
    <location>
        <begin position="334"/>
        <end position="351"/>
    </location>
</feature>
<feature type="compositionally biased region" description="Low complexity" evidence="3">
    <location>
        <begin position="830"/>
        <end position="844"/>
    </location>
</feature>
<keyword evidence="1 2" id="KW-0694">RNA-binding</keyword>
<feature type="compositionally biased region" description="Pro residues" evidence="3">
    <location>
        <begin position="159"/>
        <end position="170"/>
    </location>
</feature>
<feature type="region of interest" description="Disordered" evidence="3">
    <location>
        <begin position="108"/>
        <end position="240"/>
    </location>
</feature>
<dbReference type="GeneID" id="77729751"/>
<reference evidence="5" key="1">
    <citation type="journal article" date="2022" name="G3 (Bethesda)">
        <title>High quality genome of the basidiomycete yeast Dioszegia hungarica PDD-24b-2 isolated from cloud water.</title>
        <authorList>
            <person name="Jarrige D."/>
            <person name="Haridas S."/>
            <person name="Bleykasten-Grosshans C."/>
            <person name="Joly M."/>
            <person name="Nadalig T."/>
            <person name="Sancelme M."/>
            <person name="Vuilleumier S."/>
            <person name="Grigoriev I.V."/>
            <person name="Amato P."/>
            <person name="Bringel F."/>
        </authorList>
    </citation>
    <scope>NUCLEOTIDE SEQUENCE</scope>
    <source>
        <strain evidence="5">PDD-24b-2</strain>
    </source>
</reference>
<gene>
    <name evidence="5" type="ORF">MKK02DRAFT_39340</name>
</gene>